<evidence type="ECO:0000256" key="4">
    <source>
        <dbReference type="ARBA" id="ARBA00022989"/>
    </source>
</evidence>
<evidence type="ECO:0000256" key="1">
    <source>
        <dbReference type="ARBA" id="ARBA00004651"/>
    </source>
</evidence>
<dbReference type="RefSeq" id="WP_265725694.1">
    <property type="nucleotide sequence ID" value="NZ_JAOSLC020000003.1"/>
</dbReference>
<evidence type="ECO:0000313" key="7">
    <source>
        <dbReference type="EMBL" id="MDD7915124.1"/>
    </source>
</evidence>
<keyword evidence="8" id="KW-1185">Reference proteome</keyword>
<feature type="transmembrane region" description="Helical" evidence="6">
    <location>
        <begin position="359"/>
        <end position="378"/>
    </location>
</feature>
<comment type="caution">
    <text evidence="7">The sequence shown here is derived from an EMBL/GenBank/DDBJ whole genome shotgun (WGS) entry which is preliminary data.</text>
</comment>
<comment type="subcellular location">
    <subcellularLocation>
        <location evidence="1">Cell membrane</location>
        <topology evidence="1">Multi-pass membrane protein</topology>
    </subcellularLocation>
</comment>
<keyword evidence="4 6" id="KW-1133">Transmembrane helix</keyword>
<feature type="transmembrane region" description="Helical" evidence="6">
    <location>
        <begin position="219"/>
        <end position="240"/>
    </location>
</feature>
<dbReference type="InterPro" id="IPR002797">
    <property type="entry name" value="Polysacc_synth"/>
</dbReference>
<evidence type="ECO:0000256" key="6">
    <source>
        <dbReference type="SAM" id="Phobius"/>
    </source>
</evidence>
<feature type="transmembrane region" description="Helical" evidence="6">
    <location>
        <begin position="329"/>
        <end position="352"/>
    </location>
</feature>
<evidence type="ECO:0000256" key="2">
    <source>
        <dbReference type="ARBA" id="ARBA00022475"/>
    </source>
</evidence>
<feature type="transmembrane region" description="Helical" evidence="6">
    <location>
        <begin position="290"/>
        <end position="309"/>
    </location>
</feature>
<keyword evidence="5 6" id="KW-0472">Membrane</keyword>
<feature type="transmembrane region" description="Helical" evidence="6">
    <location>
        <begin position="21"/>
        <end position="38"/>
    </location>
</feature>
<feature type="transmembrane region" description="Helical" evidence="6">
    <location>
        <begin position="58"/>
        <end position="76"/>
    </location>
</feature>
<feature type="transmembrane region" description="Helical" evidence="6">
    <location>
        <begin position="260"/>
        <end position="278"/>
    </location>
</feature>
<feature type="transmembrane region" description="Helical" evidence="6">
    <location>
        <begin position="150"/>
        <end position="169"/>
    </location>
</feature>
<sequence>MLKNINSNTQIILKNFSYLTLMKFFNIGIKVILAAYLIRVLGNEKYGLVTWLDSVIQYFLMIVNFGFNIYAAKYIVENKENTLKINEIVSSIFIIKGLLFIFSIICILILGNFETFLAYKQLLLLFMFCGIGEVLFPVWFFQGVENLKPATIIVFLTRLFLLIGTIIFVTTEQNLIAYISLFVISSVLMGVFGVFYLFKYYKIKFTLLSIKKLKMYFTESLPFFIGRFLSLVFNFGTIFFIGEFCLFEQVTGFDTSLKVIMLGVIPFEMLQQAVFPTISRTKNKKLLQKLVYLSLIIGSIIGFIIYLMADYFMIWFGGEEMLQFSPTLKLLTILCPFVALTFILGTCSLVAFGYFKEYNFSLIFTSVVYILVLVILYFTDTINFWNLIYLRIFGDVLMAFIRLYYSFKRKTLVIHKLS</sequence>
<dbReference type="Proteomes" id="UP001151478">
    <property type="component" value="Unassembled WGS sequence"/>
</dbReference>
<keyword evidence="3 6" id="KW-0812">Transmembrane</keyword>
<feature type="transmembrane region" description="Helical" evidence="6">
    <location>
        <begin position="175"/>
        <end position="198"/>
    </location>
</feature>
<feature type="transmembrane region" description="Helical" evidence="6">
    <location>
        <begin position="88"/>
        <end position="110"/>
    </location>
</feature>
<organism evidence="7 8">
    <name type="scientific">Polaribacter ponticola</name>
    <dbReference type="NCBI Taxonomy" id="2978475"/>
    <lineage>
        <taxon>Bacteria</taxon>
        <taxon>Pseudomonadati</taxon>
        <taxon>Bacteroidota</taxon>
        <taxon>Flavobacteriia</taxon>
        <taxon>Flavobacteriales</taxon>
        <taxon>Flavobacteriaceae</taxon>
    </lineage>
</organism>
<feature type="transmembrane region" description="Helical" evidence="6">
    <location>
        <begin position="384"/>
        <end position="405"/>
    </location>
</feature>
<evidence type="ECO:0000313" key="8">
    <source>
        <dbReference type="Proteomes" id="UP001151478"/>
    </source>
</evidence>
<keyword evidence="2" id="KW-1003">Cell membrane</keyword>
<name>A0ABT5SBB0_9FLAO</name>
<reference evidence="7" key="1">
    <citation type="submission" date="2023-02" db="EMBL/GenBank/DDBJ databases">
        <title>Polaribacter ponticola sp. nov., isolated from seawater.</title>
        <authorList>
            <person name="Baek J.H."/>
            <person name="Kim J.M."/>
            <person name="Choi D.G."/>
            <person name="Jeon C.O."/>
        </authorList>
    </citation>
    <scope>NUCLEOTIDE SEQUENCE</scope>
    <source>
        <strain evidence="7">MSW5</strain>
    </source>
</reference>
<dbReference type="InterPro" id="IPR050833">
    <property type="entry name" value="Poly_Biosynth_Transport"/>
</dbReference>
<gene>
    <name evidence="7" type="ORF">N5A56_012185</name>
</gene>
<evidence type="ECO:0000256" key="3">
    <source>
        <dbReference type="ARBA" id="ARBA00022692"/>
    </source>
</evidence>
<dbReference type="PANTHER" id="PTHR30250:SF11">
    <property type="entry name" value="O-ANTIGEN TRANSPORTER-RELATED"/>
    <property type="match status" value="1"/>
</dbReference>
<dbReference type="Pfam" id="PF01943">
    <property type="entry name" value="Polysacc_synt"/>
    <property type="match status" value="1"/>
</dbReference>
<evidence type="ECO:0000256" key="5">
    <source>
        <dbReference type="ARBA" id="ARBA00023136"/>
    </source>
</evidence>
<proteinExistence type="predicted"/>
<dbReference type="EMBL" id="JAOSLC020000003">
    <property type="protein sequence ID" value="MDD7915124.1"/>
    <property type="molecule type" value="Genomic_DNA"/>
</dbReference>
<dbReference type="PANTHER" id="PTHR30250">
    <property type="entry name" value="PST FAMILY PREDICTED COLANIC ACID TRANSPORTER"/>
    <property type="match status" value="1"/>
</dbReference>
<feature type="transmembrane region" description="Helical" evidence="6">
    <location>
        <begin position="122"/>
        <end position="141"/>
    </location>
</feature>
<protein>
    <submittedName>
        <fullName evidence="7">Oligosaccharide flippase family protein</fullName>
    </submittedName>
</protein>
<accession>A0ABT5SBB0</accession>